<organism evidence="4 5">
    <name type="scientific">Brachionus calyciflorus</name>
    <dbReference type="NCBI Taxonomy" id="104777"/>
    <lineage>
        <taxon>Eukaryota</taxon>
        <taxon>Metazoa</taxon>
        <taxon>Spiralia</taxon>
        <taxon>Gnathifera</taxon>
        <taxon>Rotifera</taxon>
        <taxon>Eurotatoria</taxon>
        <taxon>Monogononta</taxon>
        <taxon>Pseudotrocha</taxon>
        <taxon>Ploima</taxon>
        <taxon>Brachionidae</taxon>
        <taxon>Brachionus</taxon>
    </lineage>
</organism>
<dbReference type="SUPFAM" id="SSF63825">
    <property type="entry name" value="YWTD domain"/>
    <property type="match status" value="1"/>
</dbReference>
<dbReference type="Gene3D" id="3.30.40.10">
    <property type="entry name" value="Zinc/RING finger domain, C3HC4 (zinc finger)"/>
    <property type="match status" value="1"/>
</dbReference>
<dbReference type="PROSITE" id="PS51125">
    <property type="entry name" value="NHL"/>
    <property type="match status" value="1"/>
</dbReference>
<evidence type="ECO:0000313" key="5">
    <source>
        <dbReference type="Proteomes" id="UP000663879"/>
    </source>
</evidence>
<dbReference type="PANTHER" id="PTHR24104">
    <property type="entry name" value="E3 UBIQUITIN-PROTEIN LIGASE NHLRC1-RELATED"/>
    <property type="match status" value="1"/>
</dbReference>
<protein>
    <submittedName>
        <fullName evidence="4">Uncharacterized protein</fullName>
    </submittedName>
</protein>
<keyword evidence="5" id="KW-1185">Reference proteome</keyword>
<dbReference type="GO" id="GO:0008270">
    <property type="term" value="F:zinc ion binding"/>
    <property type="evidence" value="ECO:0007669"/>
    <property type="project" value="UniProtKB-KW"/>
</dbReference>
<dbReference type="InterPro" id="IPR050952">
    <property type="entry name" value="TRIM-NHL_E3_ligases"/>
</dbReference>
<name>A0A814BEP1_9BILA</name>
<dbReference type="Gene3D" id="2.120.10.30">
    <property type="entry name" value="TolB, C-terminal domain"/>
    <property type="match status" value="1"/>
</dbReference>
<proteinExistence type="predicted"/>
<evidence type="ECO:0000313" key="4">
    <source>
        <dbReference type="EMBL" id="CAF0925034.1"/>
    </source>
</evidence>
<feature type="coiled-coil region" evidence="3">
    <location>
        <begin position="103"/>
        <end position="192"/>
    </location>
</feature>
<comment type="caution">
    <text evidence="4">The sequence shown here is derived from an EMBL/GenBank/DDBJ whole genome shotgun (WGS) entry which is preliminary data.</text>
</comment>
<dbReference type="Pfam" id="PF01436">
    <property type="entry name" value="NHL"/>
    <property type="match status" value="1"/>
</dbReference>
<evidence type="ECO:0000256" key="3">
    <source>
        <dbReference type="SAM" id="Coils"/>
    </source>
</evidence>
<dbReference type="EMBL" id="CAJNOC010002303">
    <property type="protein sequence ID" value="CAF0925034.1"/>
    <property type="molecule type" value="Genomic_DNA"/>
</dbReference>
<dbReference type="Proteomes" id="UP000663879">
    <property type="component" value="Unassembled WGS sequence"/>
</dbReference>
<dbReference type="InterPro" id="IPR011042">
    <property type="entry name" value="6-blade_b-propeller_TolB-like"/>
</dbReference>
<feature type="repeat" description="NHL" evidence="2">
    <location>
        <begin position="339"/>
        <end position="370"/>
    </location>
</feature>
<accession>A0A814BEP1</accession>
<dbReference type="AlphaFoldDB" id="A0A814BEP1"/>
<sequence>MNFDSLIEALTCPLSSGSSSKRPYRHFYDNPKYLPCCHRTACNKCILRYLTTKRNSLDYMLTCPFCDIVSRVSLVDDECKLDSDNLVSVQLEKNLIEINHYLIRKLENSVKTIEDRFASKENSLNKRKAFIENEIHVQIENLKDHLDLIEAEMKQNLEVSTRNMKSNLEKFEEDNRGELEEIKTQVENLRTNTLLYINGDLKNNNKTQKINQTLQNQTIEGCISKLNEISEINHSFNEMMNELTFEPAVELPSKSIIGNLKQINDINLAEQLKNIKSQFQITKIESLIDSSQKAPISPRYACIADKQTLLFTDSQSRHLIQLRLETGDFIRSTNLNGLFKNPDGICVNPKKGHIYVGDSELKCIFKLDYDFNLLKRFGMKDLKWPKGLYYDYETKFTGDNLNPDRLFVCDYAGQRVAVYNEHDQLRDYLIIPYTDNSQLYSPQSDNFTNHRNSITDDEYKFCPLNVKVSKSFIFVTDDWTGENCIRVFDKQTHQLVRNLGDLNAWNPLGLILDDAGNLFTAARLYYETGQTNLFCFNIKNNELLYKKCLNVNSDCVTDLILDKYTDRGNNRIICVGDKKIHFILF</sequence>
<dbReference type="InterPro" id="IPR001258">
    <property type="entry name" value="NHL_repeat"/>
</dbReference>
<dbReference type="SUPFAM" id="SSF57850">
    <property type="entry name" value="RING/U-box"/>
    <property type="match status" value="1"/>
</dbReference>
<dbReference type="InterPro" id="IPR013083">
    <property type="entry name" value="Znf_RING/FYVE/PHD"/>
</dbReference>
<dbReference type="OrthoDB" id="10348536at2759"/>
<reference evidence="4" key="1">
    <citation type="submission" date="2021-02" db="EMBL/GenBank/DDBJ databases">
        <authorList>
            <person name="Nowell W R."/>
        </authorList>
    </citation>
    <scope>NUCLEOTIDE SEQUENCE</scope>
    <source>
        <strain evidence="4">Ploen Becks lab</strain>
    </source>
</reference>
<evidence type="ECO:0000256" key="2">
    <source>
        <dbReference type="PROSITE-ProRule" id="PRU00504"/>
    </source>
</evidence>
<dbReference type="GO" id="GO:0043161">
    <property type="term" value="P:proteasome-mediated ubiquitin-dependent protein catabolic process"/>
    <property type="evidence" value="ECO:0007669"/>
    <property type="project" value="TreeGrafter"/>
</dbReference>
<dbReference type="GO" id="GO:0061630">
    <property type="term" value="F:ubiquitin protein ligase activity"/>
    <property type="evidence" value="ECO:0007669"/>
    <property type="project" value="TreeGrafter"/>
</dbReference>
<dbReference type="GO" id="GO:0000209">
    <property type="term" value="P:protein polyubiquitination"/>
    <property type="evidence" value="ECO:0007669"/>
    <property type="project" value="TreeGrafter"/>
</dbReference>
<dbReference type="PANTHER" id="PTHR24104:SF25">
    <property type="entry name" value="PROTEIN LIN-41"/>
    <property type="match status" value="1"/>
</dbReference>
<gene>
    <name evidence="4" type="ORF">OXX778_LOCUS12593</name>
</gene>
<evidence type="ECO:0000256" key="1">
    <source>
        <dbReference type="ARBA" id="ARBA00022737"/>
    </source>
</evidence>
<keyword evidence="3" id="KW-0175">Coiled coil</keyword>
<keyword evidence="1" id="KW-0677">Repeat</keyword>